<accession>A0A194VYV5</accession>
<keyword evidence="6" id="KW-1185">Reference proteome</keyword>
<feature type="domain" description="DUF7791" evidence="4">
    <location>
        <begin position="631"/>
        <end position="718"/>
    </location>
</feature>
<dbReference type="PANTHER" id="PTHR10039">
    <property type="entry name" value="AMELOGENIN"/>
    <property type="match status" value="1"/>
</dbReference>
<proteinExistence type="predicted"/>
<name>A0A194VYV5_CYTMA</name>
<evidence type="ECO:0000256" key="1">
    <source>
        <dbReference type="ARBA" id="ARBA00022737"/>
    </source>
</evidence>
<gene>
    <name evidence="5" type="ORF">VM1G_05163</name>
</gene>
<dbReference type="EMBL" id="CM003102">
    <property type="protein sequence ID" value="KUI69202.1"/>
    <property type="molecule type" value="Genomic_DNA"/>
</dbReference>
<dbReference type="PANTHER" id="PTHR10039:SF5">
    <property type="entry name" value="NACHT DOMAIN-CONTAINING PROTEIN"/>
    <property type="match status" value="1"/>
</dbReference>
<evidence type="ECO:0000313" key="5">
    <source>
        <dbReference type="EMBL" id="KUI69202.1"/>
    </source>
</evidence>
<evidence type="ECO:0000256" key="2">
    <source>
        <dbReference type="SAM" id="MobiDB-lite"/>
    </source>
</evidence>
<evidence type="ECO:0008006" key="7">
    <source>
        <dbReference type="Google" id="ProtNLM"/>
    </source>
</evidence>
<evidence type="ECO:0000259" key="3">
    <source>
        <dbReference type="Pfam" id="PF24883"/>
    </source>
</evidence>
<feature type="domain" description="Nephrocystin 3-like N-terminal" evidence="3">
    <location>
        <begin position="329"/>
        <end position="506"/>
    </location>
</feature>
<dbReference type="InterPro" id="IPR056884">
    <property type="entry name" value="NPHP3-like_N"/>
</dbReference>
<dbReference type="Pfam" id="PF24883">
    <property type="entry name" value="NPHP3_N"/>
    <property type="match status" value="1"/>
</dbReference>
<evidence type="ECO:0000313" key="6">
    <source>
        <dbReference type="Proteomes" id="UP000078559"/>
    </source>
</evidence>
<dbReference type="OrthoDB" id="443402at2759"/>
<organism evidence="5 6">
    <name type="scientific">Cytospora mali</name>
    <name type="common">Apple Valsa canker fungus</name>
    <name type="synonym">Valsa mali</name>
    <dbReference type="NCBI Taxonomy" id="578113"/>
    <lineage>
        <taxon>Eukaryota</taxon>
        <taxon>Fungi</taxon>
        <taxon>Dikarya</taxon>
        <taxon>Ascomycota</taxon>
        <taxon>Pezizomycotina</taxon>
        <taxon>Sordariomycetes</taxon>
        <taxon>Sordariomycetidae</taxon>
        <taxon>Diaporthales</taxon>
        <taxon>Cytosporaceae</taxon>
        <taxon>Cytospora</taxon>
    </lineage>
</organism>
<dbReference type="InterPro" id="IPR027417">
    <property type="entry name" value="P-loop_NTPase"/>
</dbReference>
<dbReference type="Proteomes" id="UP000078559">
    <property type="component" value="Chromosome 5"/>
</dbReference>
<feature type="compositionally biased region" description="Polar residues" evidence="2">
    <location>
        <begin position="211"/>
        <end position="221"/>
    </location>
</feature>
<feature type="region of interest" description="Disordered" evidence="2">
    <location>
        <begin position="861"/>
        <end position="889"/>
    </location>
</feature>
<keyword evidence="1" id="KW-0677">Repeat</keyword>
<dbReference type="InterPro" id="IPR056693">
    <property type="entry name" value="DUF7791"/>
</dbReference>
<dbReference type="SUPFAM" id="SSF52540">
    <property type="entry name" value="P-loop containing nucleoside triphosphate hydrolases"/>
    <property type="match status" value="1"/>
</dbReference>
<evidence type="ECO:0000259" key="4">
    <source>
        <dbReference type="Pfam" id="PF25053"/>
    </source>
</evidence>
<dbReference type="Pfam" id="PF25053">
    <property type="entry name" value="DUF7791"/>
    <property type="match status" value="1"/>
</dbReference>
<sequence length="1103" mass="122911">MYHPTRVETQLFKIGKVISFLRYSWRLTEYLWDAADQAQAQDPNPRPDVHQVPDELRGHLLLLEARHAKPDGPSVLAGGLDSLNERCCGLVRELIGGFSGVVEGTAAKGIDLGAQEGWVVVAQQLDASIQVRIGKIAREFGQWLVAAVGSDDWEININLKKLTKEAESVSSVRAEQLLKIARGIRMALGLPSREAAANVKGKRYQSRPRAFSSSEDSGQESQPKKKIRVKRRKRPGNAKSNFAVESDSTEKTVPGMPSWFSQVKDSLSVLDELVNDMPFELRLLKLLSYDSMDSREDSIQDAEGSTFDWMLDDTTSPGLEPELVEARGSFIHWLKSGQGVFHISGKAGAGKSTLFKLLCNHRRTKFELQEWAVDSELVVASFFFWNSGNPMQTSLEGLFRSLLVQVLRQCPNLIPDLFPKAWDTMSEARASGGHVPDEALLDYDTITTAWNKLQELETDQYCMCFFIDGLDEYTQTEDGPTYDVFAKNFQEWAGRNSDVKFCVSSRPYADFLNAFSSEQRLHLHEMTSRDIKAFANESFGSLEDARYRDITKFLVNAITERSEGVFVWVRTAVRSFLTLMRRGAEPEVILNQVRKYPSDIYELYNHLLRSLQPEEQSAATHMIRIIIGNPFSQPPNALWLSWIDELDHRSFPGPSNSKPYTAGETSRRHDIVRGKLEWLTKGLLTMFTDRREPKNGDQFYRQRVQFFHRTARDFFRTPIDGENIEADPPPAGVLPMGEEDLTETFLRLRLAEIVLAGKYRAAPGADPRRRRLYFNYLRSLFGLRDKSGNTFQIPTKYLDILREDLQTTHGPKFGSAYAVSGFRSASNLNVASEDPEKPASFLHFALAHGQHAYALEELRGRGRGRGAPDDEGPPGARGKKTKGEGRSPPRRELHLLLSAAFGGRAGGRIPLGAFEALLPLAGDALATVTMRPPISNDFLASVSREASVLLVFASALVFSCQIGGGGVGEGMGRKEVQNIQRLFAMLARTMRSVADSGPGGTGTDGAPTHLIYVLLKPKEAIGIADRRLFNTAVPTYYTTLREVAMAFGAAEDAMEMLIPGQGITDDARVFVPSFNLKSFVCTRVMLADGTSIGVEDDLCFRIY</sequence>
<feature type="region of interest" description="Disordered" evidence="2">
    <location>
        <begin position="198"/>
        <end position="255"/>
    </location>
</feature>
<protein>
    <recommendedName>
        <fullName evidence="7">NACHT domain-containing protein</fullName>
    </recommendedName>
</protein>
<reference evidence="5" key="1">
    <citation type="submission" date="2014-12" db="EMBL/GenBank/DDBJ databases">
        <title>Genome Sequence of Valsa Canker Pathogens Uncovers a Specific Adaption of Colonization on Woody Bark.</title>
        <authorList>
            <person name="Yin Z."/>
            <person name="Liu H."/>
            <person name="Gao X."/>
            <person name="Li Z."/>
            <person name="Song N."/>
            <person name="Ke X."/>
            <person name="Dai Q."/>
            <person name="Wu Y."/>
            <person name="Sun Y."/>
            <person name="Xu J.-R."/>
            <person name="Kang Z.K."/>
            <person name="Wang L."/>
            <person name="Huang L."/>
        </authorList>
    </citation>
    <scope>NUCLEOTIDE SEQUENCE [LARGE SCALE GENOMIC DNA]</scope>
    <source>
        <strain evidence="5">03-8</strain>
    </source>
</reference>
<dbReference type="Gene3D" id="3.40.50.300">
    <property type="entry name" value="P-loop containing nucleotide triphosphate hydrolases"/>
    <property type="match status" value="1"/>
</dbReference>
<feature type="compositionally biased region" description="Basic residues" evidence="2">
    <location>
        <begin position="224"/>
        <end position="236"/>
    </location>
</feature>
<dbReference type="AlphaFoldDB" id="A0A194VYV5"/>